<gene>
    <name evidence="2" type="ORF">AUJ66_02110</name>
</gene>
<evidence type="ECO:0000313" key="3">
    <source>
        <dbReference type="Proteomes" id="UP000182278"/>
    </source>
</evidence>
<sequence>MNKKLPKEFRKLEMVTEPFRKRLYFVGILTKYLQDKLIVPVIVGGNAVEFYTFGSYATGDIDLVCQDTESVGKLLSSWGFKKTGRHWFSKDFDIAIEIPSSNLDVEERKNVAKVQIEGLDIYIIGIEDLIVDRLNSYVWWKYVRDGEWATELMAIHRKKINWEYLRKRCKEEGTLNALNKLRRTGRKK</sequence>
<accession>A0A1J4SEM9</accession>
<dbReference type="AlphaFoldDB" id="A0A1J4SEM9"/>
<evidence type="ECO:0000313" key="2">
    <source>
        <dbReference type="EMBL" id="OIN97889.1"/>
    </source>
</evidence>
<comment type="caution">
    <text evidence="2">The sequence shown here is derived from an EMBL/GenBank/DDBJ whole genome shotgun (WGS) entry which is preliminary data.</text>
</comment>
<dbReference type="InterPro" id="IPR045792">
    <property type="entry name" value="DUF6036"/>
</dbReference>
<feature type="domain" description="DUF6036" evidence="1">
    <location>
        <begin position="40"/>
        <end position="178"/>
    </location>
</feature>
<evidence type="ECO:0000259" key="1">
    <source>
        <dbReference type="Pfam" id="PF19502"/>
    </source>
</evidence>
<dbReference type="Pfam" id="PF19502">
    <property type="entry name" value="DUF6036"/>
    <property type="match status" value="1"/>
</dbReference>
<name>A0A1J4SEM9_9BACT</name>
<dbReference type="STRING" id="1817893.AUJ66_02110"/>
<protein>
    <recommendedName>
        <fullName evidence="1">DUF6036 domain-containing protein</fullName>
    </recommendedName>
</protein>
<dbReference type="Proteomes" id="UP000182278">
    <property type="component" value="Unassembled WGS sequence"/>
</dbReference>
<organism evidence="2 3">
    <name type="scientific">Candidatus Desantisbacteria bacterium CG1_02_38_46</name>
    <dbReference type="NCBI Taxonomy" id="1817893"/>
    <lineage>
        <taxon>Bacteria</taxon>
        <taxon>Candidatus Desantisiibacteriota</taxon>
    </lineage>
</organism>
<proteinExistence type="predicted"/>
<dbReference type="EMBL" id="MNUO01000032">
    <property type="protein sequence ID" value="OIN97889.1"/>
    <property type="molecule type" value="Genomic_DNA"/>
</dbReference>
<reference evidence="2 3" key="1">
    <citation type="journal article" date="2016" name="Environ. Microbiol.">
        <title>Genomic resolution of a cold subsurface aquifer community provides metabolic insights for novel microbes adapted to high CO concentrations.</title>
        <authorList>
            <person name="Probst A.J."/>
            <person name="Castelle C.J."/>
            <person name="Singh A."/>
            <person name="Brown C.T."/>
            <person name="Anantharaman K."/>
            <person name="Sharon I."/>
            <person name="Hug L.A."/>
            <person name="Burstein D."/>
            <person name="Emerson J.B."/>
            <person name="Thomas B.C."/>
            <person name="Banfield J.F."/>
        </authorList>
    </citation>
    <scope>NUCLEOTIDE SEQUENCE [LARGE SCALE GENOMIC DNA]</scope>
    <source>
        <strain evidence="2">CG1_02_38_46</strain>
    </source>
</reference>